<sequence>MSKKVKKKPYDWPPPLEPDVTYVPKQRNPIHSILTALPVIMLIVGLYIHFQSESEQSHSAPIRAESMDAEGVFTGLSVVKSGSTGRHYLWFEEAGKARGARVQPSQAQALESLVRGEMIQLSMAPSVSGSNTHWVWHVEQDGVVFLDLSEQLQ</sequence>
<gene>
    <name evidence="2" type="ORF">IMCC3135_01750</name>
</gene>
<evidence type="ECO:0000313" key="2">
    <source>
        <dbReference type="EMBL" id="ASJ70469.1"/>
    </source>
</evidence>
<dbReference type="RefSeq" id="WP_088916013.1">
    <property type="nucleotide sequence ID" value="NZ_CP018632.1"/>
</dbReference>
<keyword evidence="1" id="KW-0812">Transmembrane</keyword>
<keyword evidence="1" id="KW-0472">Membrane</keyword>
<proteinExistence type="predicted"/>
<dbReference type="Proteomes" id="UP000250079">
    <property type="component" value="Chromosome"/>
</dbReference>
<reference evidence="2 3" key="1">
    <citation type="submission" date="2016-12" db="EMBL/GenBank/DDBJ databases">
        <authorList>
            <person name="Song W.-J."/>
            <person name="Kurnit D.M."/>
        </authorList>
    </citation>
    <scope>NUCLEOTIDE SEQUENCE [LARGE SCALE GENOMIC DNA]</scope>
    <source>
        <strain evidence="2 3">IMCC3135</strain>
    </source>
</reference>
<dbReference type="EMBL" id="CP018632">
    <property type="protein sequence ID" value="ASJ70469.1"/>
    <property type="molecule type" value="Genomic_DNA"/>
</dbReference>
<evidence type="ECO:0000313" key="3">
    <source>
        <dbReference type="Proteomes" id="UP000250079"/>
    </source>
</evidence>
<organism evidence="2 3">
    <name type="scientific">Granulosicoccus antarcticus IMCC3135</name>
    <dbReference type="NCBI Taxonomy" id="1192854"/>
    <lineage>
        <taxon>Bacteria</taxon>
        <taxon>Pseudomonadati</taxon>
        <taxon>Pseudomonadota</taxon>
        <taxon>Gammaproteobacteria</taxon>
        <taxon>Chromatiales</taxon>
        <taxon>Granulosicoccaceae</taxon>
        <taxon>Granulosicoccus</taxon>
    </lineage>
</organism>
<protein>
    <submittedName>
        <fullName evidence="2">Uncharacterized protein</fullName>
    </submittedName>
</protein>
<dbReference type="OrthoDB" id="9806939at2"/>
<accession>A0A2Z2NH61</accession>
<feature type="transmembrane region" description="Helical" evidence="1">
    <location>
        <begin position="33"/>
        <end position="50"/>
    </location>
</feature>
<dbReference type="KEGG" id="gai:IMCC3135_01750"/>
<keyword evidence="3" id="KW-1185">Reference proteome</keyword>
<evidence type="ECO:0000256" key="1">
    <source>
        <dbReference type="SAM" id="Phobius"/>
    </source>
</evidence>
<name>A0A2Z2NH61_9GAMM</name>
<keyword evidence="1" id="KW-1133">Transmembrane helix</keyword>
<dbReference type="AlphaFoldDB" id="A0A2Z2NH61"/>